<keyword evidence="7 14" id="KW-0067">ATP-binding</keyword>
<dbReference type="GO" id="GO:0005524">
    <property type="term" value="F:ATP binding"/>
    <property type="evidence" value="ECO:0007669"/>
    <property type="project" value="UniProtKB-UniRule"/>
</dbReference>
<accession>A0AA90T5D5</accession>
<evidence type="ECO:0000256" key="1">
    <source>
        <dbReference type="ARBA" id="ARBA00022722"/>
    </source>
</evidence>
<protein>
    <recommendedName>
        <fullName evidence="12">DNA 3'-5' helicase</fullName>
        <ecNumber evidence="12">5.6.2.4</ecNumber>
    </recommendedName>
</protein>
<evidence type="ECO:0000256" key="11">
    <source>
        <dbReference type="ARBA" id="ARBA00034617"/>
    </source>
</evidence>
<evidence type="ECO:0000259" key="15">
    <source>
        <dbReference type="PROSITE" id="PS51198"/>
    </source>
</evidence>
<dbReference type="InterPro" id="IPR014016">
    <property type="entry name" value="UvrD-like_ATP-bd"/>
</dbReference>
<name>A0AA90T5D5_9HELI</name>
<dbReference type="EMBL" id="JAUYZK010000008">
    <property type="protein sequence ID" value="MDP2539303.1"/>
    <property type="molecule type" value="Genomic_DNA"/>
</dbReference>
<dbReference type="SUPFAM" id="SSF52540">
    <property type="entry name" value="P-loop containing nucleoside triphosphate hydrolases"/>
    <property type="match status" value="1"/>
</dbReference>
<evidence type="ECO:0000256" key="14">
    <source>
        <dbReference type="PROSITE-ProRule" id="PRU00560"/>
    </source>
</evidence>
<keyword evidence="9" id="KW-0234">DNA repair</keyword>
<keyword evidence="2 14" id="KW-0547">Nucleotide-binding</keyword>
<comment type="catalytic activity">
    <reaction evidence="11">
        <text>Couples ATP hydrolysis with the unwinding of duplex DNA by translocating in the 3'-5' direction.</text>
        <dbReference type="EC" id="5.6.2.4"/>
    </reaction>
</comment>
<feature type="binding site" evidence="14">
    <location>
        <begin position="11"/>
        <end position="18"/>
    </location>
    <ligand>
        <name>ATP</name>
        <dbReference type="ChEBI" id="CHEBI:30616"/>
    </ligand>
</feature>
<evidence type="ECO:0000256" key="12">
    <source>
        <dbReference type="ARBA" id="ARBA00034808"/>
    </source>
</evidence>
<evidence type="ECO:0000256" key="8">
    <source>
        <dbReference type="ARBA" id="ARBA00023125"/>
    </source>
</evidence>
<keyword evidence="1" id="KW-0540">Nuclease</keyword>
<evidence type="ECO:0000313" key="16">
    <source>
        <dbReference type="EMBL" id="MDO7253433.1"/>
    </source>
</evidence>
<dbReference type="Gene3D" id="3.40.50.300">
    <property type="entry name" value="P-loop containing nucleotide triphosphate hydrolases"/>
    <property type="match status" value="4"/>
</dbReference>
<evidence type="ECO:0000256" key="10">
    <source>
        <dbReference type="ARBA" id="ARBA00023235"/>
    </source>
</evidence>
<gene>
    <name evidence="16" type="ORF">Q5I04_05865</name>
    <name evidence="17" type="ORF">Q5I06_05900</name>
</gene>
<dbReference type="NCBIfam" id="NF010485">
    <property type="entry name" value="PRK13909.1-2"/>
    <property type="match status" value="1"/>
</dbReference>
<evidence type="ECO:0000256" key="4">
    <source>
        <dbReference type="ARBA" id="ARBA00022801"/>
    </source>
</evidence>
<dbReference type="PANTHER" id="PTHR11070:SF67">
    <property type="entry name" value="DNA 3'-5' HELICASE"/>
    <property type="match status" value="1"/>
</dbReference>
<keyword evidence="10" id="KW-0413">Isomerase</keyword>
<dbReference type="InterPro" id="IPR011604">
    <property type="entry name" value="PDDEXK-like_dom_sf"/>
</dbReference>
<reference evidence="16" key="2">
    <citation type="submission" date="2023-07" db="EMBL/GenBank/DDBJ databases">
        <authorList>
            <person name="Aydin F."/>
            <person name="Tarhane S."/>
            <person name="Saticioglu I.B."/>
            <person name="Karakaya E."/>
            <person name="Abay S."/>
            <person name="Guran O."/>
            <person name="Bozkurt E."/>
            <person name="Uzum N."/>
            <person name="Olgun K."/>
            <person name="Jablonski D."/>
        </authorList>
    </citation>
    <scope>NUCLEOTIDE SEQUENCE</scope>
    <source>
        <strain evidence="16">Faydin-H75</strain>
    </source>
</reference>
<organism evidence="17 18">
    <name type="scientific">Helicobacter cappadocius</name>
    <dbReference type="NCBI Taxonomy" id="3063998"/>
    <lineage>
        <taxon>Bacteria</taxon>
        <taxon>Pseudomonadati</taxon>
        <taxon>Campylobacterota</taxon>
        <taxon>Epsilonproteobacteria</taxon>
        <taxon>Campylobacterales</taxon>
        <taxon>Helicobacteraceae</taxon>
        <taxon>Helicobacter</taxon>
    </lineage>
</organism>
<dbReference type="EC" id="5.6.2.4" evidence="12"/>
<dbReference type="InterPro" id="IPR027417">
    <property type="entry name" value="P-loop_NTPase"/>
</dbReference>
<dbReference type="Proteomes" id="UP001240777">
    <property type="component" value="Unassembled WGS sequence"/>
</dbReference>
<evidence type="ECO:0000256" key="2">
    <source>
        <dbReference type="ARBA" id="ARBA00022741"/>
    </source>
</evidence>
<dbReference type="GO" id="GO:0043138">
    <property type="term" value="F:3'-5' DNA helicase activity"/>
    <property type="evidence" value="ECO:0007669"/>
    <property type="project" value="UniProtKB-EC"/>
</dbReference>
<evidence type="ECO:0000313" key="19">
    <source>
        <dbReference type="Proteomes" id="UP001240777"/>
    </source>
</evidence>
<reference evidence="17 19" key="1">
    <citation type="submission" date="2023-07" db="EMBL/GenBank/DDBJ databases">
        <title>Unpublished Manusciprt.</title>
        <authorList>
            <person name="Aydin F."/>
            <person name="Tarhane S."/>
            <person name="Saticioglu I.B."/>
            <person name="Karakaya E."/>
            <person name="Abay S."/>
            <person name="Guran O."/>
            <person name="Bozkurt E."/>
            <person name="Uzum N."/>
            <person name="Olgun K."/>
            <person name="Jablonski D."/>
        </authorList>
    </citation>
    <scope>NUCLEOTIDE SEQUENCE</scope>
    <source>
        <strain evidence="19">faydin-H75</strain>
        <strain evidence="17">Faydin-H76</strain>
    </source>
</reference>
<dbReference type="Pfam" id="PF13361">
    <property type="entry name" value="UvrD_C"/>
    <property type="match status" value="2"/>
</dbReference>
<keyword evidence="6" id="KW-0269">Exonuclease</keyword>
<sequence>MDSKQYLALKASAGSGKTFALAMRYISLLFNGANPNEILTLTFTKKAALEMNRRILENLISLRTNKNAQTLILELQNYGISNSMIADNIENIYKKFLQANTKITTIDAFLNLILKKFCWYAGVSHRYEIEFEEKNKIYEDLLSSLSPKDFREFLDLCIYQDINAESMLDLLSFLDAKDFDLKNHIPADENEIIRRDRDKEILDIAQEIKNAIIQNEKASDTAKNAIKTDSVKELVKNLKWLKDGQGYRYFKKLDLKQLEPKFETLKDMLKGYYNHREYVMLDKIGKFLKFYKNNKRKHSINSLSFDAITLKVYELLGKNFDSEFFYFRLDDKITHILIDEFQDTSTIQYKILKPIIDEIRSGQGRFGDRSVFFVGDTKQSIYRFRGSNSELFDIASKGEGITQEDLQYNYRSCENIISYVNKCFENVISDYTPQKYPLGKTSEVKGYVKVCEPCENMQESVWENLNYLLQNNISAEDIAILCFSNDDVLDIRDYIKSKNPELEIMTETNIKLLNQNESKIIFHAIDFFKTNLEFHKKCAYKLAGLAYDADMLMPIKKPYQSLQSFILEIMETFKIYGKAAQKILEISCEYESVDDFLESINKKNIDFSMPSAKGLQMMTIHKSKGLEFKYVILCERIKKPNSDRGKFLFDYEGIELKRIFYKQSKREEVDKEYENALQNEKNLQIRESLNTVYVAFTRAREGLIILPKQKKDGDKDKICFGDLEVAPEVIGSPQGTGHSKVKESKITPIFIEQKSFGKQEDFIKEADDYADTNYIDMKFGEALHKALEYELGHRIKEEKISHILNNHYGFFLPVKSFDDIFRRIENLKKNDMFNSIISESLIKSEISYLSNNILSRIDVMVLKEDGKIIVLDYKTGIHNQEEHKKQVKRYLDFVQSRSKNKSQVQAYILYIRDRIDFIPVS</sequence>
<evidence type="ECO:0000256" key="13">
    <source>
        <dbReference type="ARBA" id="ARBA00048988"/>
    </source>
</evidence>
<dbReference type="GO" id="GO:0005829">
    <property type="term" value="C:cytosol"/>
    <property type="evidence" value="ECO:0007669"/>
    <property type="project" value="TreeGrafter"/>
</dbReference>
<dbReference type="InterPro" id="IPR014017">
    <property type="entry name" value="DNA_helicase_UvrD-like_C"/>
</dbReference>
<dbReference type="PANTHER" id="PTHR11070">
    <property type="entry name" value="UVRD / RECB / PCRA DNA HELICASE FAMILY MEMBER"/>
    <property type="match status" value="1"/>
</dbReference>
<comment type="caution">
    <text evidence="17">The sequence shown here is derived from an EMBL/GenBank/DDBJ whole genome shotgun (WGS) entry which is preliminary data.</text>
</comment>
<feature type="domain" description="UvrD-like helicase ATP-binding" evidence="15">
    <location>
        <begin position="1"/>
        <end position="413"/>
    </location>
</feature>
<dbReference type="Gene3D" id="3.90.320.10">
    <property type="match status" value="1"/>
</dbReference>
<evidence type="ECO:0000256" key="3">
    <source>
        <dbReference type="ARBA" id="ARBA00022763"/>
    </source>
</evidence>
<dbReference type="Pfam" id="PF00580">
    <property type="entry name" value="UvrD-helicase"/>
    <property type="match status" value="1"/>
</dbReference>
<keyword evidence="4 14" id="KW-0378">Hydrolase</keyword>
<evidence type="ECO:0000256" key="6">
    <source>
        <dbReference type="ARBA" id="ARBA00022839"/>
    </source>
</evidence>
<dbReference type="Proteomes" id="UP001177258">
    <property type="component" value="Unassembled WGS sequence"/>
</dbReference>
<evidence type="ECO:0000256" key="7">
    <source>
        <dbReference type="ARBA" id="ARBA00022840"/>
    </source>
</evidence>
<keyword evidence="5 14" id="KW-0347">Helicase</keyword>
<proteinExistence type="predicted"/>
<dbReference type="AlphaFoldDB" id="A0AA90T5D5"/>
<comment type="catalytic activity">
    <reaction evidence="13">
        <text>ATP + H2O = ADP + phosphate + H(+)</text>
        <dbReference type="Rhea" id="RHEA:13065"/>
        <dbReference type="ChEBI" id="CHEBI:15377"/>
        <dbReference type="ChEBI" id="CHEBI:15378"/>
        <dbReference type="ChEBI" id="CHEBI:30616"/>
        <dbReference type="ChEBI" id="CHEBI:43474"/>
        <dbReference type="ChEBI" id="CHEBI:456216"/>
        <dbReference type="EC" id="5.6.2.4"/>
    </reaction>
</comment>
<evidence type="ECO:0000313" key="18">
    <source>
        <dbReference type="Proteomes" id="UP001177258"/>
    </source>
</evidence>
<keyword evidence="8" id="KW-0238">DNA-binding</keyword>
<dbReference type="PROSITE" id="PS51198">
    <property type="entry name" value="UVRD_HELICASE_ATP_BIND"/>
    <property type="match status" value="1"/>
</dbReference>
<keyword evidence="3" id="KW-0227">DNA damage</keyword>
<evidence type="ECO:0000256" key="5">
    <source>
        <dbReference type="ARBA" id="ARBA00022806"/>
    </source>
</evidence>
<dbReference type="EMBL" id="JAUPEV010000008">
    <property type="protein sequence ID" value="MDO7253433.1"/>
    <property type="molecule type" value="Genomic_DNA"/>
</dbReference>
<dbReference type="RefSeq" id="WP_305517274.1">
    <property type="nucleotide sequence ID" value="NZ_JAUPEV010000008.1"/>
</dbReference>
<reference evidence="16 18" key="3">
    <citation type="journal article" date="2024" name="Syst. Appl. Microbiol.">
        <title>Helicobacter cappadocius sp. nov., from lizards: The first psychrotrophic Helicobacter species.</title>
        <authorList>
            <person name="Aydin F."/>
            <person name="Tarhane S."/>
            <person name="Karakaya E."/>
            <person name="Abay S."/>
            <person name="Kayman T."/>
            <person name="Guran O."/>
            <person name="Bozkurt E."/>
            <person name="Uzum N."/>
            <person name="Avci A."/>
            <person name="Olgun K."/>
            <person name="Jablonski D."/>
            <person name="Guran C."/>
            <person name="Burcin Saticioglu I."/>
        </authorList>
    </citation>
    <scope>NUCLEOTIDE SEQUENCE [LARGE SCALE GENOMIC DNA]</scope>
    <source>
        <strain evidence="16">Faydin-H75</strain>
        <strain evidence="18">faydin-H76</strain>
    </source>
</reference>
<evidence type="ECO:0000256" key="9">
    <source>
        <dbReference type="ARBA" id="ARBA00023204"/>
    </source>
</evidence>
<keyword evidence="19" id="KW-1185">Reference proteome</keyword>
<dbReference type="GO" id="GO:0000725">
    <property type="term" value="P:recombinational repair"/>
    <property type="evidence" value="ECO:0007669"/>
    <property type="project" value="TreeGrafter"/>
</dbReference>
<dbReference type="GO" id="GO:0004527">
    <property type="term" value="F:exonuclease activity"/>
    <property type="evidence" value="ECO:0007669"/>
    <property type="project" value="UniProtKB-KW"/>
</dbReference>
<evidence type="ECO:0000313" key="17">
    <source>
        <dbReference type="EMBL" id="MDP2539303.1"/>
    </source>
</evidence>
<dbReference type="InterPro" id="IPR000212">
    <property type="entry name" value="DNA_helicase_UvrD/REP"/>
</dbReference>
<dbReference type="GO" id="GO:0003677">
    <property type="term" value="F:DNA binding"/>
    <property type="evidence" value="ECO:0007669"/>
    <property type="project" value="UniProtKB-KW"/>
</dbReference>